<proteinExistence type="predicted"/>
<organism evidence="2 3">
    <name type="scientific">Marasmius tenuissimus</name>
    <dbReference type="NCBI Taxonomy" id="585030"/>
    <lineage>
        <taxon>Eukaryota</taxon>
        <taxon>Fungi</taxon>
        <taxon>Dikarya</taxon>
        <taxon>Basidiomycota</taxon>
        <taxon>Agaricomycotina</taxon>
        <taxon>Agaricomycetes</taxon>
        <taxon>Agaricomycetidae</taxon>
        <taxon>Agaricales</taxon>
        <taxon>Marasmiineae</taxon>
        <taxon>Marasmiaceae</taxon>
        <taxon>Marasmius</taxon>
    </lineage>
</organism>
<feature type="compositionally biased region" description="Polar residues" evidence="1">
    <location>
        <begin position="159"/>
        <end position="169"/>
    </location>
</feature>
<feature type="compositionally biased region" description="Basic and acidic residues" evidence="1">
    <location>
        <begin position="1"/>
        <end position="29"/>
    </location>
</feature>
<dbReference type="Proteomes" id="UP001437256">
    <property type="component" value="Unassembled WGS sequence"/>
</dbReference>
<evidence type="ECO:0008006" key="4">
    <source>
        <dbReference type="Google" id="ProtNLM"/>
    </source>
</evidence>
<protein>
    <recommendedName>
        <fullName evidence="4">Proline-rich protein</fullName>
    </recommendedName>
</protein>
<feature type="compositionally biased region" description="Low complexity" evidence="1">
    <location>
        <begin position="72"/>
        <end position="87"/>
    </location>
</feature>
<reference evidence="2 3" key="1">
    <citation type="submission" date="2024-05" db="EMBL/GenBank/DDBJ databases">
        <title>A draft genome resource for the thread blight pathogen Marasmius tenuissimus strain MS-2.</title>
        <authorList>
            <person name="Yulfo-Soto G.E."/>
            <person name="Baruah I.K."/>
            <person name="Amoako-Attah I."/>
            <person name="Bukari Y."/>
            <person name="Meinhardt L.W."/>
            <person name="Bailey B.A."/>
            <person name="Cohen S.P."/>
        </authorList>
    </citation>
    <scope>NUCLEOTIDE SEQUENCE [LARGE SCALE GENOMIC DNA]</scope>
    <source>
        <strain evidence="2 3">MS-2</strain>
    </source>
</reference>
<dbReference type="EMBL" id="JBBXMP010000055">
    <property type="protein sequence ID" value="KAL0064869.1"/>
    <property type="molecule type" value="Genomic_DNA"/>
</dbReference>
<accession>A0ABR2ZVP2</accession>
<evidence type="ECO:0000313" key="3">
    <source>
        <dbReference type="Proteomes" id="UP001437256"/>
    </source>
</evidence>
<keyword evidence="3" id="KW-1185">Reference proteome</keyword>
<feature type="compositionally biased region" description="Low complexity" evidence="1">
    <location>
        <begin position="124"/>
        <end position="135"/>
    </location>
</feature>
<feature type="compositionally biased region" description="Low complexity" evidence="1">
    <location>
        <begin position="142"/>
        <end position="153"/>
    </location>
</feature>
<sequence>MPSFADLKDKAVKAKDASVNKVQNVRDRNSSVPLKKTNWNPYNGEGPRAPPPPRPNSRNRPDLAPLPPPPRRTSSMASSESSSTTNSGPPPGPPPINRATRNLSTTSVSSGSGGPPPIVRSTRPLLSAQSSQSSVGPPPSLPVRRSPSALSKSPPLPSRTPSFNNTTITEEPAAFSWGNLTQEDKEAFFGWLDEFFERSYGIKTR</sequence>
<feature type="region of interest" description="Disordered" evidence="1">
    <location>
        <begin position="1"/>
        <end position="175"/>
    </location>
</feature>
<gene>
    <name evidence="2" type="ORF">AAF712_008122</name>
</gene>
<evidence type="ECO:0000313" key="2">
    <source>
        <dbReference type="EMBL" id="KAL0064869.1"/>
    </source>
</evidence>
<evidence type="ECO:0000256" key="1">
    <source>
        <dbReference type="SAM" id="MobiDB-lite"/>
    </source>
</evidence>
<name>A0ABR2ZVP2_9AGAR</name>
<comment type="caution">
    <text evidence="2">The sequence shown here is derived from an EMBL/GenBank/DDBJ whole genome shotgun (WGS) entry which is preliminary data.</text>
</comment>